<dbReference type="InterPro" id="IPR027417">
    <property type="entry name" value="P-loop_NTPase"/>
</dbReference>
<evidence type="ECO:0000256" key="2">
    <source>
        <dbReference type="ARBA" id="ARBA00022741"/>
    </source>
</evidence>
<keyword evidence="3 5" id="KW-0067">ATP-binding</keyword>
<proteinExistence type="predicted"/>
<dbReference type="GO" id="GO:0022857">
    <property type="term" value="F:transmembrane transporter activity"/>
    <property type="evidence" value="ECO:0007669"/>
    <property type="project" value="TreeGrafter"/>
</dbReference>
<dbReference type="CDD" id="cd03255">
    <property type="entry name" value="ABC_MJ0796_LolCDE_FtsE"/>
    <property type="match status" value="1"/>
</dbReference>
<dbReference type="PROSITE" id="PS00211">
    <property type="entry name" value="ABC_TRANSPORTER_1"/>
    <property type="match status" value="1"/>
</dbReference>
<keyword evidence="2" id="KW-0547">Nucleotide-binding</keyword>
<dbReference type="Gene3D" id="3.40.50.300">
    <property type="entry name" value="P-loop containing nucleotide triphosphate hydrolases"/>
    <property type="match status" value="1"/>
</dbReference>
<dbReference type="Pfam" id="PF00005">
    <property type="entry name" value="ABC_tran"/>
    <property type="match status" value="1"/>
</dbReference>
<organism evidence="5 6">
    <name type="scientific">Spongiibacter nanhainus</name>
    <dbReference type="NCBI Taxonomy" id="2794344"/>
    <lineage>
        <taxon>Bacteria</taxon>
        <taxon>Pseudomonadati</taxon>
        <taxon>Pseudomonadota</taxon>
        <taxon>Gammaproteobacteria</taxon>
        <taxon>Cellvibrionales</taxon>
        <taxon>Spongiibacteraceae</taxon>
        <taxon>Spongiibacter</taxon>
    </lineage>
</organism>
<dbReference type="EMBL" id="CP066167">
    <property type="protein sequence ID" value="QQD20195.1"/>
    <property type="molecule type" value="Genomic_DNA"/>
</dbReference>
<sequence>MLFSYDKTSSPLLDIPQWTLDNAEQVFLHGPSGSGKSTFLNILAGILLPNRGCVDILGQRINGLRSGKRDKWRARHIGVVFQQFNLIPYLSPVDNIRLAAHFANTPNASREASKLLTSLSIDGELCHRPASQLSVGQQQRVAIARALINRPELIIVDEPTSALDAQNRDGFISLLMDSVQQSGAALLFVSHDLSLSTHFHRVDALGKINRAGETA</sequence>
<dbReference type="KEGG" id="snan:I6N98_14075"/>
<dbReference type="SMART" id="SM00382">
    <property type="entry name" value="AAA"/>
    <property type="match status" value="1"/>
</dbReference>
<dbReference type="SUPFAM" id="SSF52540">
    <property type="entry name" value="P-loop containing nucleoside triphosphate hydrolases"/>
    <property type="match status" value="1"/>
</dbReference>
<dbReference type="GO" id="GO:0016887">
    <property type="term" value="F:ATP hydrolysis activity"/>
    <property type="evidence" value="ECO:0007669"/>
    <property type="project" value="InterPro"/>
</dbReference>
<dbReference type="PROSITE" id="PS50893">
    <property type="entry name" value="ABC_TRANSPORTER_2"/>
    <property type="match status" value="1"/>
</dbReference>
<dbReference type="GO" id="GO:0005524">
    <property type="term" value="F:ATP binding"/>
    <property type="evidence" value="ECO:0007669"/>
    <property type="project" value="UniProtKB-KW"/>
</dbReference>
<protein>
    <submittedName>
        <fullName evidence="5">ABC transporter ATP-binding protein</fullName>
    </submittedName>
</protein>
<keyword evidence="6" id="KW-1185">Reference proteome</keyword>
<evidence type="ECO:0000313" key="5">
    <source>
        <dbReference type="EMBL" id="QQD20195.1"/>
    </source>
</evidence>
<dbReference type="InterPro" id="IPR015854">
    <property type="entry name" value="ABC_transpr_LolD-like"/>
</dbReference>
<gene>
    <name evidence="5" type="ORF">I6N98_14075</name>
</gene>
<dbReference type="InterPro" id="IPR003439">
    <property type="entry name" value="ABC_transporter-like_ATP-bd"/>
</dbReference>
<evidence type="ECO:0000313" key="6">
    <source>
        <dbReference type="Proteomes" id="UP000596063"/>
    </source>
</evidence>
<dbReference type="InterPro" id="IPR017911">
    <property type="entry name" value="MacB-like_ATP-bd"/>
</dbReference>
<dbReference type="PANTHER" id="PTHR24220:SF611">
    <property type="entry name" value="ATP-BINDING COMPONENT OF ABC TRANSPORTER-RELATED"/>
    <property type="match status" value="1"/>
</dbReference>
<dbReference type="InterPro" id="IPR017871">
    <property type="entry name" value="ABC_transporter-like_CS"/>
</dbReference>
<evidence type="ECO:0000259" key="4">
    <source>
        <dbReference type="PROSITE" id="PS50893"/>
    </source>
</evidence>
<dbReference type="GO" id="GO:0005886">
    <property type="term" value="C:plasma membrane"/>
    <property type="evidence" value="ECO:0007669"/>
    <property type="project" value="TreeGrafter"/>
</dbReference>
<dbReference type="Proteomes" id="UP000596063">
    <property type="component" value="Chromosome"/>
</dbReference>
<evidence type="ECO:0000256" key="1">
    <source>
        <dbReference type="ARBA" id="ARBA00022448"/>
    </source>
</evidence>
<name>A0A7T4UT81_9GAMM</name>
<dbReference type="PANTHER" id="PTHR24220">
    <property type="entry name" value="IMPORT ATP-BINDING PROTEIN"/>
    <property type="match status" value="1"/>
</dbReference>
<dbReference type="AlphaFoldDB" id="A0A7T4UT81"/>
<evidence type="ECO:0000256" key="3">
    <source>
        <dbReference type="ARBA" id="ARBA00022840"/>
    </source>
</evidence>
<accession>A0A7T4UT81</accession>
<dbReference type="InterPro" id="IPR003593">
    <property type="entry name" value="AAA+_ATPase"/>
</dbReference>
<keyword evidence="1" id="KW-0813">Transport</keyword>
<feature type="domain" description="ABC transporter" evidence="4">
    <location>
        <begin position="2"/>
        <end position="214"/>
    </location>
</feature>
<reference evidence="5 6" key="1">
    <citation type="submission" date="2020-12" db="EMBL/GenBank/DDBJ databases">
        <authorList>
            <person name="Shan Y."/>
        </authorList>
    </citation>
    <scope>NUCLEOTIDE SEQUENCE [LARGE SCALE GENOMIC DNA]</scope>
    <source>
        <strain evidence="6">csc3.9</strain>
    </source>
</reference>